<proteinExistence type="predicted"/>
<name>A0AAJ0BDV3_9PEZI</name>
<feature type="region of interest" description="Disordered" evidence="1">
    <location>
        <begin position="179"/>
        <end position="204"/>
    </location>
</feature>
<evidence type="ECO:0000313" key="2">
    <source>
        <dbReference type="EMBL" id="KAK1755283.1"/>
    </source>
</evidence>
<organism evidence="2 3">
    <name type="scientific">Echria macrotheca</name>
    <dbReference type="NCBI Taxonomy" id="438768"/>
    <lineage>
        <taxon>Eukaryota</taxon>
        <taxon>Fungi</taxon>
        <taxon>Dikarya</taxon>
        <taxon>Ascomycota</taxon>
        <taxon>Pezizomycotina</taxon>
        <taxon>Sordariomycetes</taxon>
        <taxon>Sordariomycetidae</taxon>
        <taxon>Sordariales</taxon>
        <taxon>Schizotheciaceae</taxon>
        <taxon>Echria</taxon>
    </lineage>
</organism>
<dbReference type="Proteomes" id="UP001239445">
    <property type="component" value="Unassembled WGS sequence"/>
</dbReference>
<evidence type="ECO:0000256" key="1">
    <source>
        <dbReference type="SAM" id="MobiDB-lite"/>
    </source>
</evidence>
<evidence type="ECO:0000313" key="3">
    <source>
        <dbReference type="Proteomes" id="UP001239445"/>
    </source>
</evidence>
<dbReference type="EMBL" id="MU839834">
    <property type="protein sequence ID" value="KAK1755283.1"/>
    <property type="molecule type" value="Genomic_DNA"/>
</dbReference>
<comment type="caution">
    <text evidence="2">The sequence shown here is derived from an EMBL/GenBank/DDBJ whole genome shotgun (WGS) entry which is preliminary data.</text>
</comment>
<accession>A0AAJ0BDV3</accession>
<gene>
    <name evidence="2" type="ORF">QBC47DRAFT_213325</name>
</gene>
<dbReference type="AlphaFoldDB" id="A0AAJ0BDV3"/>
<protein>
    <submittedName>
        <fullName evidence="2">Uncharacterized protein</fullName>
    </submittedName>
</protein>
<reference evidence="2" key="1">
    <citation type="submission" date="2023-06" db="EMBL/GenBank/DDBJ databases">
        <title>Genome-scale phylogeny and comparative genomics of the fungal order Sordariales.</title>
        <authorList>
            <consortium name="Lawrence Berkeley National Laboratory"/>
            <person name="Hensen N."/>
            <person name="Bonometti L."/>
            <person name="Westerberg I."/>
            <person name="Brannstrom I.O."/>
            <person name="Guillou S."/>
            <person name="Cros-Aarteil S."/>
            <person name="Calhoun S."/>
            <person name="Haridas S."/>
            <person name="Kuo A."/>
            <person name="Mondo S."/>
            <person name="Pangilinan J."/>
            <person name="Riley R."/>
            <person name="Labutti K."/>
            <person name="Andreopoulos B."/>
            <person name="Lipzen A."/>
            <person name="Chen C."/>
            <person name="Yanf M."/>
            <person name="Daum C."/>
            <person name="Ng V."/>
            <person name="Clum A."/>
            <person name="Steindorff A."/>
            <person name="Ohm R."/>
            <person name="Martin F."/>
            <person name="Silar P."/>
            <person name="Natvig D."/>
            <person name="Lalanne C."/>
            <person name="Gautier V."/>
            <person name="Ament-Velasquez S.L."/>
            <person name="Kruys A."/>
            <person name="Hutchinson M.I."/>
            <person name="Powell A.J."/>
            <person name="Barry K."/>
            <person name="Miller A.N."/>
            <person name="Grigoriev I.V."/>
            <person name="Debuchy R."/>
            <person name="Gladieux P."/>
            <person name="Thoren M.H."/>
            <person name="Johannesson H."/>
        </authorList>
    </citation>
    <scope>NUCLEOTIDE SEQUENCE</scope>
    <source>
        <strain evidence="2">PSN4</strain>
    </source>
</reference>
<sequence>MVVWCEVVSWLSAPSGLPRAPHQGRPTPRWLPRFPLALPGRPITGGRHPMNRSAAPESRCESAGMRQSLLFLHLPRISNVVGRCSGSSHHGPNIWRVLRTGPPASASAALSADSGGFEAGLSFACLCFLPIATPRAPTVLRQATALSPGQNPIKRRLPRRLFDHLPLWNKLCTGRRQRELKLSSSSGRSRAQRKKHIRPLSTRSSYMSFSSPSTLFSAVSLSTRKPQVSLAFILTQSCWKTPHP</sequence>
<keyword evidence="3" id="KW-1185">Reference proteome</keyword>